<evidence type="ECO:0000313" key="2">
    <source>
        <dbReference type="Proteomes" id="UP001151760"/>
    </source>
</evidence>
<evidence type="ECO:0000313" key="1">
    <source>
        <dbReference type="EMBL" id="GJS74593.1"/>
    </source>
</evidence>
<sequence>MKAINNDSSYGVNTQEGKGTTGIVFYYGESPISWSTQKQATVALSSCESEFIAEQNRTQAIMVKRIQYFTDEANTSTRSITSSENALKEKTFKSDLVNGE</sequence>
<protein>
    <submittedName>
        <fullName evidence="1">Uncharacterized protein</fullName>
    </submittedName>
</protein>
<reference evidence="1" key="1">
    <citation type="journal article" date="2022" name="Int. J. Mol. Sci.">
        <title>Draft Genome of Tanacetum Coccineum: Genomic Comparison of Closely Related Tanacetum-Family Plants.</title>
        <authorList>
            <person name="Yamashiro T."/>
            <person name="Shiraishi A."/>
            <person name="Nakayama K."/>
            <person name="Satake H."/>
        </authorList>
    </citation>
    <scope>NUCLEOTIDE SEQUENCE</scope>
</reference>
<dbReference type="EMBL" id="BQNB010010242">
    <property type="protein sequence ID" value="GJS74593.1"/>
    <property type="molecule type" value="Genomic_DNA"/>
</dbReference>
<dbReference type="CDD" id="cd09272">
    <property type="entry name" value="RNase_HI_RT_Ty1"/>
    <property type="match status" value="1"/>
</dbReference>
<gene>
    <name evidence="1" type="ORF">Tco_0707434</name>
</gene>
<name>A0ABQ4YA97_9ASTR</name>
<comment type="caution">
    <text evidence="1">The sequence shown here is derived from an EMBL/GenBank/DDBJ whole genome shotgun (WGS) entry which is preliminary data.</text>
</comment>
<keyword evidence="2" id="KW-1185">Reference proteome</keyword>
<organism evidence="1 2">
    <name type="scientific">Tanacetum coccineum</name>
    <dbReference type="NCBI Taxonomy" id="301880"/>
    <lineage>
        <taxon>Eukaryota</taxon>
        <taxon>Viridiplantae</taxon>
        <taxon>Streptophyta</taxon>
        <taxon>Embryophyta</taxon>
        <taxon>Tracheophyta</taxon>
        <taxon>Spermatophyta</taxon>
        <taxon>Magnoliopsida</taxon>
        <taxon>eudicotyledons</taxon>
        <taxon>Gunneridae</taxon>
        <taxon>Pentapetalae</taxon>
        <taxon>asterids</taxon>
        <taxon>campanulids</taxon>
        <taxon>Asterales</taxon>
        <taxon>Asteraceae</taxon>
        <taxon>Asteroideae</taxon>
        <taxon>Anthemideae</taxon>
        <taxon>Anthemidinae</taxon>
        <taxon>Tanacetum</taxon>
    </lineage>
</organism>
<dbReference type="Proteomes" id="UP001151760">
    <property type="component" value="Unassembled WGS sequence"/>
</dbReference>
<reference evidence="1" key="2">
    <citation type="submission" date="2022-01" db="EMBL/GenBank/DDBJ databases">
        <authorList>
            <person name="Yamashiro T."/>
            <person name="Shiraishi A."/>
            <person name="Satake H."/>
            <person name="Nakayama K."/>
        </authorList>
    </citation>
    <scope>NUCLEOTIDE SEQUENCE</scope>
</reference>
<proteinExistence type="predicted"/>
<accession>A0ABQ4YA97</accession>